<name>A0A922ABI4_CARIL</name>
<accession>A0A922ABI4</accession>
<reference evidence="2" key="1">
    <citation type="submission" date="2021-01" db="EMBL/GenBank/DDBJ databases">
        <authorList>
            <person name="Lovell J.T."/>
            <person name="Bentley N."/>
            <person name="Bhattarai G."/>
            <person name="Jenkins J.W."/>
            <person name="Sreedasyam A."/>
            <person name="Alarcon Y."/>
            <person name="Bock C."/>
            <person name="Boston L."/>
            <person name="Carlson J."/>
            <person name="Cervantes K."/>
            <person name="Clermont K."/>
            <person name="Krom N."/>
            <person name="Kubenka K."/>
            <person name="Mamidi S."/>
            <person name="Mattison C."/>
            <person name="Monteros M."/>
            <person name="Pisani C."/>
            <person name="Plott C."/>
            <person name="Rajasekar S."/>
            <person name="Rhein H.S."/>
            <person name="Rohla C."/>
            <person name="Song M."/>
            <person name="Hilaire R.S."/>
            <person name="Shu S."/>
            <person name="Wells L."/>
            <person name="Wang X."/>
            <person name="Webber J."/>
            <person name="Heerema R.J."/>
            <person name="Klein P."/>
            <person name="Conner P."/>
            <person name="Grauke L."/>
            <person name="Grimwood J."/>
            <person name="Schmutz J."/>
            <person name="Randall J.J."/>
        </authorList>
    </citation>
    <scope>NUCLEOTIDE SEQUENCE</scope>
    <source>
        <tissue evidence="2">Leaf</tissue>
    </source>
</reference>
<dbReference type="EMBL" id="CM031839">
    <property type="protein sequence ID" value="KAG6675871.1"/>
    <property type="molecule type" value="Genomic_DNA"/>
</dbReference>
<evidence type="ECO:0000259" key="1">
    <source>
        <dbReference type="Pfam" id="PF22936"/>
    </source>
</evidence>
<gene>
    <name evidence="2" type="ORF">I3842_15G127000</name>
</gene>
<dbReference type="Proteomes" id="UP000811246">
    <property type="component" value="Chromosome 15"/>
</dbReference>
<dbReference type="PANTHER" id="PTHR47592:SF27">
    <property type="entry name" value="OS08G0421700 PROTEIN"/>
    <property type="match status" value="1"/>
</dbReference>
<organism evidence="2 3">
    <name type="scientific">Carya illinoinensis</name>
    <name type="common">Pecan</name>
    <dbReference type="NCBI Taxonomy" id="32201"/>
    <lineage>
        <taxon>Eukaryota</taxon>
        <taxon>Viridiplantae</taxon>
        <taxon>Streptophyta</taxon>
        <taxon>Embryophyta</taxon>
        <taxon>Tracheophyta</taxon>
        <taxon>Spermatophyta</taxon>
        <taxon>Magnoliopsida</taxon>
        <taxon>eudicotyledons</taxon>
        <taxon>Gunneridae</taxon>
        <taxon>Pentapetalae</taxon>
        <taxon>rosids</taxon>
        <taxon>fabids</taxon>
        <taxon>Fagales</taxon>
        <taxon>Juglandaceae</taxon>
        <taxon>Carya</taxon>
    </lineage>
</organism>
<evidence type="ECO:0000313" key="2">
    <source>
        <dbReference type="EMBL" id="KAG6675871.1"/>
    </source>
</evidence>
<dbReference type="AlphaFoldDB" id="A0A922ABI4"/>
<feature type="domain" description="Retrovirus-related Pol polyprotein from transposon TNT 1-94-like beta-barrel" evidence="1">
    <location>
        <begin position="1"/>
        <end position="70"/>
    </location>
</feature>
<evidence type="ECO:0000313" key="3">
    <source>
        <dbReference type="Proteomes" id="UP000811246"/>
    </source>
</evidence>
<protein>
    <recommendedName>
        <fullName evidence="1">Retrovirus-related Pol polyprotein from transposon TNT 1-94-like beta-barrel domain-containing protein</fullName>
    </recommendedName>
</protein>
<dbReference type="PANTHER" id="PTHR47592">
    <property type="entry name" value="PBF68 PROTEIN"/>
    <property type="match status" value="1"/>
</dbReference>
<sequence length="133" mass="15041">MIPNKDWFGTYRLVNCSSVLMGNDALCKIIGIGNIRIKMFDGVVRTLCNVRHIPNLRKNMISLGTLDCNRYSYKSVSEVIKVSKGVLTMMKGQKLSGNIYILQVTTVAKMKKYNITNHWKKVVASHFLASTVR</sequence>
<dbReference type="InterPro" id="IPR054722">
    <property type="entry name" value="PolX-like_BBD"/>
</dbReference>
<comment type="caution">
    <text evidence="2">The sequence shown here is derived from an EMBL/GenBank/DDBJ whole genome shotgun (WGS) entry which is preliminary data.</text>
</comment>
<dbReference type="Pfam" id="PF22936">
    <property type="entry name" value="Pol_BBD"/>
    <property type="match status" value="1"/>
</dbReference>
<proteinExistence type="predicted"/>